<accession>A0ABU8YGH2</accession>
<protein>
    <submittedName>
        <fullName evidence="3">PDDEXK nuclease domain-containing protein</fullName>
    </submittedName>
</protein>
<name>A0ABU8YGH2_9CYAN</name>
<dbReference type="InterPro" id="IPR041527">
    <property type="entry name" value="YhcG_N"/>
</dbReference>
<feature type="domain" description="YhcG N-terminal" evidence="2">
    <location>
        <begin position="18"/>
        <end position="153"/>
    </location>
</feature>
<dbReference type="Gene3D" id="3.40.1350.10">
    <property type="match status" value="1"/>
</dbReference>
<dbReference type="InterPro" id="IPR053148">
    <property type="entry name" value="PD-DEXK-like_domain"/>
</dbReference>
<feature type="domain" description="YhcG PDDEXK nuclease" evidence="1">
    <location>
        <begin position="175"/>
        <end position="328"/>
    </location>
</feature>
<evidence type="ECO:0000313" key="3">
    <source>
        <dbReference type="EMBL" id="MEK0183459.1"/>
    </source>
</evidence>
<dbReference type="EMBL" id="JBBLXS010000007">
    <property type="protein sequence ID" value="MEK0183459.1"/>
    <property type="molecule type" value="Genomic_DNA"/>
</dbReference>
<dbReference type="InterPro" id="IPR011856">
    <property type="entry name" value="tRNA_endonuc-like_dom_sf"/>
</dbReference>
<keyword evidence="4" id="KW-1185">Reference proteome</keyword>
<comment type="caution">
    <text evidence="3">The sequence shown here is derived from an EMBL/GenBank/DDBJ whole genome shotgun (WGS) entry which is preliminary data.</text>
</comment>
<dbReference type="InterPro" id="IPR009362">
    <property type="entry name" value="YhcG_C"/>
</dbReference>
<dbReference type="Pfam" id="PF17761">
    <property type="entry name" value="DUF1016_N"/>
    <property type="match status" value="1"/>
</dbReference>
<dbReference type="Pfam" id="PF06250">
    <property type="entry name" value="YhcG_C"/>
    <property type="match status" value="1"/>
</dbReference>
<gene>
    <name evidence="3" type="ORF">WMG39_01200</name>
</gene>
<dbReference type="Proteomes" id="UP001384579">
    <property type="component" value="Unassembled WGS sequence"/>
</dbReference>
<dbReference type="PANTHER" id="PTHR30547:SF0">
    <property type="entry name" value="BLR8175 PROTEIN"/>
    <property type="match status" value="1"/>
</dbReference>
<dbReference type="PANTHER" id="PTHR30547">
    <property type="entry name" value="UNCHARACTERIZED PROTEIN YHCG-RELATED"/>
    <property type="match status" value="1"/>
</dbReference>
<evidence type="ECO:0000313" key="4">
    <source>
        <dbReference type="Proteomes" id="UP001384579"/>
    </source>
</evidence>
<reference evidence="3 4" key="1">
    <citation type="journal article" date="2020" name="Harmful Algae">
        <title>Molecular and morphological characterization of a novel dihydroanatoxin-a producing Microcoleus species (cyanobacteria) from the Russian River, California, USA.</title>
        <authorList>
            <person name="Conklin K.Y."/>
            <person name="Stancheva R."/>
            <person name="Otten T.G."/>
            <person name="Fadness R."/>
            <person name="Boyer G.L."/>
            <person name="Read B."/>
            <person name="Zhang X."/>
            <person name="Sheath R.G."/>
        </authorList>
    </citation>
    <scope>NUCLEOTIDE SEQUENCE [LARGE SCALE GENOMIC DNA]</scope>
    <source>
        <strain evidence="3 4">PTRS2</strain>
    </source>
</reference>
<evidence type="ECO:0000259" key="2">
    <source>
        <dbReference type="Pfam" id="PF17761"/>
    </source>
</evidence>
<dbReference type="RefSeq" id="WP_340520639.1">
    <property type="nucleotide sequence ID" value="NZ_JBBLXS010000007.1"/>
</dbReference>
<sequence>MANNLSIPEDYHDFLRELKGRILQAQVRAILSVNRELVLLYWQIGRDILNRQQQQGWGTKVIDNLATDLRTAFPEMKGFSPRNLKYMRSFAETYPDEQFVQEVLAQITWYHNIALMEKLKSSEERLWYARQTIEQGWSRNVLVHQIESGLYRRQGKADTNFSRTLPNPQSELALQLLKDPYNFDFISLSQEAQERELEKALIDRIRDFLLELGVGFAFVGSQYHLEVEGEDFYIDLLFYHLHLRCFVVINLKVEAFKPEFSGKMSFYVSAVDDLLKHRDDMPTIGIILCKNKKQKIVEYALRDLNKPIGVSTYQLREALPEQLQGSLPTVEQLEAELEAVEIEIEEE</sequence>
<evidence type="ECO:0000259" key="1">
    <source>
        <dbReference type="Pfam" id="PF06250"/>
    </source>
</evidence>
<organism evidence="3 4">
    <name type="scientific">Microcoleus anatoxicus PTRS2</name>
    <dbReference type="NCBI Taxonomy" id="2705321"/>
    <lineage>
        <taxon>Bacteria</taxon>
        <taxon>Bacillati</taxon>
        <taxon>Cyanobacteriota</taxon>
        <taxon>Cyanophyceae</taxon>
        <taxon>Oscillatoriophycideae</taxon>
        <taxon>Oscillatoriales</taxon>
        <taxon>Microcoleaceae</taxon>
        <taxon>Microcoleus</taxon>
        <taxon>Microcoleus anatoxicus</taxon>
    </lineage>
</organism>
<proteinExistence type="predicted"/>